<evidence type="ECO:0000313" key="4">
    <source>
        <dbReference type="Proteomes" id="UP000515317"/>
    </source>
</evidence>
<dbReference type="InterPro" id="IPR007921">
    <property type="entry name" value="CHAP_dom"/>
</dbReference>
<dbReference type="AlphaFoldDB" id="A0A6S6QKH9"/>
<name>A0A6S6QKH9_9HYPH</name>
<dbReference type="SUPFAM" id="SSF54001">
    <property type="entry name" value="Cysteine proteinases"/>
    <property type="match status" value="1"/>
</dbReference>
<dbReference type="Proteomes" id="UP000515317">
    <property type="component" value="Chromosome"/>
</dbReference>
<accession>A0A6S6QKH9</accession>
<protein>
    <recommendedName>
        <fullName evidence="2">Peptidase C51 domain-containing protein</fullName>
    </recommendedName>
</protein>
<evidence type="ECO:0000256" key="1">
    <source>
        <dbReference type="SAM" id="SignalP"/>
    </source>
</evidence>
<dbReference type="InterPro" id="IPR038765">
    <property type="entry name" value="Papain-like_cys_pep_sf"/>
</dbReference>
<feature type="domain" description="Peptidase C51" evidence="2">
    <location>
        <begin position="43"/>
        <end position="119"/>
    </location>
</feature>
<dbReference type="Pfam" id="PF05257">
    <property type="entry name" value="CHAP"/>
    <property type="match status" value="1"/>
</dbReference>
<feature type="chain" id="PRO_5027702321" description="Peptidase C51 domain-containing protein" evidence="1">
    <location>
        <begin position="25"/>
        <end position="142"/>
    </location>
</feature>
<sequence>MRKLISAVFITALLCMSAPSVSEARGAVEVAQKYVGTNPTHRRTKWCAEFVNFIEKKVGRRGSGSAWAKSFLTYGKRVSQPQKDDIAVMNRGNPKGRNGHVGYFVGWAPNGKAIVISGNGKGSKVRIAEYPRSRIIEFRRPA</sequence>
<dbReference type="Gene3D" id="3.90.1720.10">
    <property type="entry name" value="endopeptidase domain like (from Nostoc punctiforme)"/>
    <property type="match status" value="1"/>
</dbReference>
<reference evidence="3 4" key="1">
    <citation type="submission" date="2020-08" db="EMBL/GenBank/DDBJ databases">
        <title>Genome sequence of Rhizobiales bacterium strain IZ6.</title>
        <authorList>
            <person name="Nakai R."/>
            <person name="Naganuma T."/>
        </authorList>
    </citation>
    <scope>NUCLEOTIDE SEQUENCE [LARGE SCALE GENOMIC DNA]</scope>
    <source>
        <strain evidence="3 4">IZ6</strain>
    </source>
</reference>
<dbReference type="InterPro" id="IPR013423">
    <property type="entry name" value="CHP02594"/>
</dbReference>
<organism evidence="3 4">
    <name type="scientific">Terrihabitans soli</name>
    <dbReference type="NCBI Taxonomy" id="708113"/>
    <lineage>
        <taxon>Bacteria</taxon>
        <taxon>Pseudomonadati</taxon>
        <taxon>Pseudomonadota</taxon>
        <taxon>Alphaproteobacteria</taxon>
        <taxon>Hyphomicrobiales</taxon>
        <taxon>Terrihabitans</taxon>
    </lineage>
</organism>
<dbReference type="KEGG" id="tso:IZ6_25480"/>
<keyword evidence="1" id="KW-0732">Signal</keyword>
<dbReference type="EMBL" id="AP023361">
    <property type="protein sequence ID" value="BCJ91813.1"/>
    <property type="molecule type" value="Genomic_DNA"/>
</dbReference>
<feature type="signal peptide" evidence="1">
    <location>
        <begin position="1"/>
        <end position="24"/>
    </location>
</feature>
<evidence type="ECO:0000313" key="3">
    <source>
        <dbReference type="EMBL" id="BCJ91813.1"/>
    </source>
</evidence>
<dbReference type="RefSeq" id="WP_222875432.1">
    <property type="nucleotide sequence ID" value="NZ_AP023361.1"/>
</dbReference>
<gene>
    <name evidence="3" type="ORF">IZ6_25480</name>
</gene>
<dbReference type="NCBIfam" id="TIGR02594">
    <property type="entry name" value="TIGR02594 family protein"/>
    <property type="match status" value="1"/>
</dbReference>
<proteinExistence type="predicted"/>
<keyword evidence="4" id="KW-1185">Reference proteome</keyword>
<evidence type="ECO:0000259" key="2">
    <source>
        <dbReference type="Pfam" id="PF05257"/>
    </source>
</evidence>